<keyword evidence="2" id="KW-1185">Reference proteome</keyword>
<proteinExistence type="predicted"/>
<sequence length="467" mass="51554">MDVTLLLNTAGAPASKPLRRSASPAITDGGRTVPSSALPTPSPERTLGPVECENSPRQNALLWGPRGYSLRLALQPKPRLEPLYSSHVSDGRTETDSESFIFENPRTSSVSSTAPSLSAQSPHTTINRTLISPRSSRGSLPNKPATVSFHSPEQGDAERRIPAPGNLALRSHEAQTGHVSPTSRTQSRTSPVTFSAPKPSQIGNVQYFRGRSFDTIANGQESFYKASRPGTGSDDQYDAPFLQSNDKSNKMHKRAASAPDIAPYSVARMPCNTGQPIKSEPPASRLNKDYSTAEEPRHISTTEESSISSTQKEPECLFIKDCDTGSQLRKAISHLFGRNKACTLRIPKHIWVSYCRKHYQRIRYRNAKTYPLTQMELVKLQIRRLQTWSDENKERGSGPYIRMWALSLRKREQSRLKNGGTSAVDESATTAVPPWLIQRVAAGYSTENILSIAERLHGEIKEGHLAQ</sequence>
<protein>
    <submittedName>
        <fullName evidence="1">Uncharacterized protein</fullName>
    </submittedName>
</protein>
<evidence type="ECO:0000313" key="2">
    <source>
        <dbReference type="Proteomes" id="UP001143910"/>
    </source>
</evidence>
<comment type="caution">
    <text evidence="1">The sequence shown here is derived from an EMBL/GenBank/DDBJ whole genome shotgun (WGS) entry which is preliminary data.</text>
</comment>
<dbReference type="Proteomes" id="UP001143910">
    <property type="component" value="Unassembled WGS sequence"/>
</dbReference>
<name>A0ACC1N3N8_9HYPO</name>
<organism evidence="1 2">
    <name type="scientific">Zarea fungicola</name>
    <dbReference type="NCBI Taxonomy" id="93591"/>
    <lineage>
        <taxon>Eukaryota</taxon>
        <taxon>Fungi</taxon>
        <taxon>Dikarya</taxon>
        <taxon>Ascomycota</taxon>
        <taxon>Pezizomycotina</taxon>
        <taxon>Sordariomycetes</taxon>
        <taxon>Hypocreomycetidae</taxon>
        <taxon>Hypocreales</taxon>
        <taxon>Cordycipitaceae</taxon>
        <taxon>Zarea</taxon>
    </lineage>
</organism>
<accession>A0ACC1N3N8</accession>
<evidence type="ECO:0000313" key="1">
    <source>
        <dbReference type="EMBL" id="KAJ2973059.1"/>
    </source>
</evidence>
<dbReference type="EMBL" id="JANJQO010001035">
    <property type="protein sequence ID" value="KAJ2973059.1"/>
    <property type="molecule type" value="Genomic_DNA"/>
</dbReference>
<reference evidence="1" key="1">
    <citation type="submission" date="2022-08" db="EMBL/GenBank/DDBJ databases">
        <title>Genome Sequence of Lecanicillium fungicola.</title>
        <authorList>
            <person name="Buettner E."/>
        </authorList>
    </citation>
    <scope>NUCLEOTIDE SEQUENCE</scope>
    <source>
        <strain evidence="1">Babe33</strain>
    </source>
</reference>
<gene>
    <name evidence="1" type="ORF">NQ176_g6814</name>
</gene>